<dbReference type="PANTHER" id="PTHR43065:SF47">
    <property type="match status" value="1"/>
</dbReference>
<evidence type="ECO:0000313" key="8">
    <source>
        <dbReference type="EMBL" id="BAO29900.1"/>
    </source>
</evidence>
<evidence type="ECO:0000256" key="3">
    <source>
        <dbReference type="SAM" id="Coils"/>
    </source>
</evidence>
<dbReference type="InterPro" id="IPR035965">
    <property type="entry name" value="PAS-like_dom_sf"/>
</dbReference>
<feature type="domain" description="PAS" evidence="6">
    <location>
        <begin position="576"/>
        <end position="622"/>
    </location>
</feature>
<evidence type="ECO:0000259" key="7">
    <source>
        <dbReference type="PROSITE" id="PS50113"/>
    </source>
</evidence>
<dbReference type="SMART" id="SM00387">
    <property type="entry name" value="HATPase_c"/>
    <property type="match status" value="1"/>
</dbReference>
<dbReference type="SMART" id="SM00091">
    <property type="entry name" value="PAS"/>
    <property type="match status" value="5"/>
</dbReference>
<feature type="domain" description="PAS" evidence="6">
    <location>
        <begin position="136"/>
        <end position="180"/>
    </location>
</feature>
<evidence type="ECO:0000256" key="4">
    <source>
        <dbReference type="SAM" id="MobiDB-lite"/>
    </source>
</evidence>
<reference evidence="8 9" key="1">
    <citation type="journal article" date="2014" name="Syst. Appl. Microbiol.">
        <title>Complete genomes of freshwater sulfur oxidizers Sulfuricella denitrificans skB26 and Sulfuritalea hydrogenivorans sk43H: genetic insights into the sulfur oxidation pathway of betaproteobacteria.</title>
        <authorList>
            <person name="Watanabe T."/>
            <person name="Kojima H."/>
            <person name="Fukui M."/>
        </authorList>
    </citation>
    <scope>NUCLEOTIDE SEQUENCE [LARGE SCALE GENOMIC DNA]</scope>
    <source>
        <strain evidence="8">DSM22779</strain>
    </source>
</reference>
<dbReference type="NCBIfam" id="TIGR00229">
    <property type="entry name" value="sensory_box"/>
    <property type="match status" value="2"/>
</dbReference>
<keyword evidence="9" id="KW-1185">Reference proteome</keyword>
<feature type="domain" description="Histidine kinase" evidence="5">
    <location>
        <begin position="759"/>
        <end position="991"/>
    </location>
</feature>
<feature type="domain" description="PAC" evidence="7">
    <location>
        <begin position="666"/>
        <end position="718"/>
    </location>
</feature>
<feature type="compositionally biased region" description="Basic and acidic residues" evidence="4">
    <location>
        <begin position="1012"/>
        <end position="1026"/>
    </location>
</feature>
<dbReference type="Pfam" id="PF02518">
    <property type="entry name" value="HATPase_c"/>
    <property type="match status" value="1"/>
</dbReference>
<dbReference type="EC" id="2.7.13.3" evidence="2"/>
<evidence type="ECO:0000256" key="1">
    <source>
        <dbReference type="ARBA" id="ARBA00000085"/>
    </source>
</evidence>
<dbReference type="InterPro" id="IPR004358">
    <property type="entry name" value="Sig_transdc_His_kin-like_C"/>
</dbReference>
<dbReference type="CDD" id="cd00130">
    <property type="entry name" value="PAS"/>
    <property type="match status" value="2"/>
</dbReference>
<dbReference type="PROSITE" id="PS50113">
    <property type="entry name" value="PAC"/>
    <property type="match status" value="2"/>
</dbReference>
<dbReference type="PROSITE" id="PS50112">
    <property type="entry name" value="PAS"/>
    <property type="match status" value="2"/>
</dbReference>
<proteinExistence type="predicted"/>
<dbReference type="InterPro" id="IPR000014">
    <property type="entry name" value="PAS"/>
</dbReference>
<dbReference type="CDD" id="cd00075">
    <property type="entry name" value="HATPase"/>
    <property type="match status" value="1"/>
</dbReference>
<dbReference type="RefSeq" id="WP_052473532.1">
    <property type="nucleotide sequence ID" value="NZ_AP012547.1"/>
</dbReference>
<dbReference type="Pfam" id="PF12860">
    <property type="entry name" value="PAS_7"/>
    <property type="match status" value="3"/>
</dbReference>
<protein>
    <recommendedName>
        <fullName evidence="2">histidine kinase</fullName>
        <ecNumber evidence="2">2.7.13.3</ecNumber>
    </recommendedName>
</protein>
<dbReference type="HOGENOM" id="CLU_295092_0_0_4"/>
<dbReference type="AlphaFoldDB" id="W0SGL7"/>
<dbReference type="SUPFAM" id="SSF55874">
    <property type="entry name" value="ATPase domain of HSP90 chaperone/DNA topoisomerase II/histidine kinase"/>
    <property type="match status" value="1"/>
</dbReference>
<dbReference type="Gene3D" id="3.30.450.20">
    <property type="entry name" value="PAS domain"/>
    <property type="match status" value="5"/>
</dbReference>
<dbReference type="PANTHER" id="PTHR43065">
    <property type="entry name" value="SENSOR HISTIDINE KINASE"/>
    <property type="match status" value="1"/>
</dbReference>
<dbReference type="InterPro" id="IPR005467">
    <property type="entry name" value="His_kinase_dom"/>
</dbReference>
<dbReference type="PRINTS" id="PR00344">
    <property type="entry name" value="BCTRLSENSOR"/>
</dbReference>
<gene>
    <name evidence="8" type="ORF">SUTH_02110</name>
</gene>
<dbReference type="InterPro" id="IPR036890">
    <property type="entry name" value="HATPase_C_sf"/>
</dbReference>
<comment type="catalytic activity">
    <reaction evidence="1">
        <text>ATP + protein L-histidine = ADP + protein N-phospho-L-histidine.</text>
        <dbReference type="EC" id="2.7.13.3"/>
    </reaction>
</comment>
<dbReference type="Gene3D" id="1.10.287.130">
    <property type="match status" value="1"/>
</dbReference>
<dbReference type="Pfam" id="PF08448">
    <property type="entry name" value="PAS_4"/>
    <property type="match status" value="2"/>
</dbReference>
<name>W0SGL7_9PROT</name>
<feature type="domain" description="PAC" evidence="7">
    <location>
        <begin position="227"/>
        <end position="279"/>
    </location>
</feature>
<dbReference type="Proteomes" id="UP000031637">
    <property type="component" value="Chromosome"/>
</dbReference>
<dbReference type="STRING" id="1223802.SUTH_02110"/>
<keyword evidence="8" id="KW-0418">Kinase</keyword>
<dbReference type="Gene3D" id="3.30.565.10">
    <property type="entry name" value="Histidine kinase-like ATPase, C-terminal domain"/>
    <property type="match status" value="1"/>
</dbReference>
<dbReference type="PROSITE" id="PS50109">
    <property type="entry name" value="HIS_KIN"/>
    <property type="match status" value="1"/>
</dbReference>
<evidence type="ECO:0000259" key="5">
    <source>
        <dbReference type="PROSITE" id="PS50109"/>
    </source>
</evidence>
<dbReference type="GO" id="GO:0004673">
    <property type="term" value="F:protein histidine kinase activity"/>
    <property type="evidence" value="ECO:0007669"/>
    <property type="project" value="UniProtKB-EC"/>
</dbReference>
<keyword evidence="3" id="KW-0175">Coiled coil</keyword>
<dbReference type="InterPro" id="IPR000700">
    <property type="entry name" value="PAS-assoc_C"/>
</dbReference>
<dbReference type="EMBL" id="AP012547">
    <property type="protein sequence ID" value="BAO29900.1"/>
    <property type="molecule type" value="Genomic_DNA"/>
</dbReference>
<evidence type="ECO:0000313" key="9">
    <source>
        <dbReference type="Proteomes" id="UP000031637"/>
    </source>
</evidence>
<evidence type="ECO:0000259" key="6">
    <source>
        <dbReference type="PROSITE" id="PS50112"/>
    </source>
</evidence>
<dbReference type="SUPFAM" id="SSF55785">
    <property type="entry name" value="PYP-like sensor domain (PAS domain)"/>
    <property type="match status" value="5"/>
</dbReference>
<organism evidence="8 9">
    <name type="scientific">Sulfuritalea hydrogenivorans sk43H</name>
    <dbReference type="NCBI Taxonomy" id="1223802"/>
    <lineage>
        <taxon>Bacteria</taxon>
        <taxon>Pseudomonadati</taxon>
        <taxon>Pseudomonadota</taxon>
        <taxon>Betaproteobacteria</taxon>
        <taxon>Nitrosomonadales</taxon>
        <taxon>Sterolibacteriaceae</taxon>
        <taxon>Sulfuritalea</taxon>
    </lineage>
</organism>
<feature type="coiled-coil region" evidence="3">
    <location>
        <begin position="706"/>
        <end position="743"/>
    </location>
</feature>
<accession>W0SGL7</accession>
<sequence length="1026" mass="113546">MPEQFQTIIDCFPGGVSIFNAKLEMVACNRMFRDLLEFPDELFAQGRPSFHALVLFNAKRGEYGPGNPEAQALEACERARNMQPHVFERTRPNGKTLEIRGAPLPDGGFVTIYTDVSDRKRAEADAIHAGIERDVSRTGLAQILGGSSVATFVLDQDHRVAYWNRACENLTGVSAASVLGTREQWRPFYSSERPVMADLILAGGAEEAVDQHYRTKWQHSRLIEGAYEAEDFFPNFGEEGRWVFFTAAPLRNEAGHIMGAIETLQDVTERRRAEAALKERAEQENLRTTSYFQEVLTNLPFGVLVLDTDLNTIFWNDKVETLFSLPKGSISKGGTVRTSMRILAEKGFYGPGDAEEQVDIRFSELAKFPASSIELSPPHGGTLLVRSAPVLINGSPAGLILLQEDISERKQDEQRARERDMAKSLSVLRNAVGNISQGISMFDVNFDLVVCNRRFLELLDFPDYLGTPGTPFEAYIRYNAERGEYGPGDVDQQVQTRVAQALRCEPHVYERERPDGLVIEVVGKPLPEGGFISTYTDITERKQNEMALRELAATLELKVEDRTEALRKTLTELGTAQTRLAQIIDGSPIAAFVLDRDHRVTHWNSACEKLTGVAANSILGTSNQWRAFYTSERPMMADLIVAGDSEHEVQRHYSKWRRSEIIDGALEAEDFFPNFGKAGCWLYFTAAPLRNPAGRVIGAIETLRDITEQRRAEAGLQERAEALQQALTELGVVIQNLEQTQDELVRSEKLAGLGSMVAGIAHELNTPIGNSLMVATHLVATSKKMGEALKTGLKRSALDEFLANTDSAGDVLVRNLNKAAELVSSFKQVAVDQTSSQRRSFNLAEMVAEVVTTLRPTIRKTPYLIEQSIPDDIVMESFPGPLGQVVTNLINNSIIHGFDGREAGRIRIDAEKCEGNASVLLKVCDDGKGIPPDVLPRIFDPFFTTRLGQGGSGLGLNIVHNMVFSILGGRIGVESRPGQGTCFTLTLAMVAPEQAQSNQPLHGFGNRRTGGRRPEDFRDLPHDENR</sequence>
<feature type="region of interest" description="Disordered" evidence="4">
    <location>
        <begin position="996"/>
        <end position="1026"/>
    </location>
</feature>
<dbReference type="KEGG" id="shd:SUTH_02110"/>
<dbReference type="InterPro" id="IPR013656">
    <property type="entry name" value="PAS_4"/>
</dbReference>
<keyword evidence="8" id="KW-0808">Transferase</keyword>
<evidence type="ECO:0000256" key="2">
    <source>
        <dbReference type="ARBA" id="ARBA00012438"/>
    </source>
</evidence>
<dbReference type="InterPro" id="IPR003594">
    <property type="entry name" value="HATPase_dom"/>
</dbReference>